<dbReference type="Pfam" id="PF07883">
    <property type="entry name" value="Cupin_2"/>
    <property type="match status" value="1"/>
</dbReference>
<dbReference type="Gene3D" id="2.60.120.10">
    <property type="entry name" value="Jelly Rolls"/>
    <property type="match status" value="1"/>
</dbReference>
<protein>
    <recommendedName>
        <fullName evidence="1">Cupin type-2 domain-containing protein</fullName>
    </recommendedName>
</protein>
<comment type="caution">
    <text evidence="2">The sequence shown here is derived from an EMBL/GenBank/DDBJ whole genome shotgun (WGS) entry which is preliminary data.</text>
</comment>
<dbReference type="AlphaFoldDB" id="A0AAN6V1U5"/>
<evidence type="ECO:0000313" key="2">
    <source>
        <dbReference type="EMBL" id="KAK4142515.1"/>
    </source>
</evidence>
<dbReference type="GeneID" id="87820758"/>
<dbReference type="InterPro" id="IPR014710">
    <property type="entry name" value="RmlC-like_jellyroll"/>
</dbReference>
<evidence type="ECO:0000259" key="1">
    <source>
        <dbReference type="Pfam" id="PF07883"/>
    </source>
</evidence>
<dbReference type="PANTHER" id="PTHR38599:SF1">
    <property type="entry name" value="CUPIN DOMAIN PROTEIN (AFU_ORTHOLOGUE AFUA_3G13620)"/>
    <property type="match status" value="1"/>
</dbReference>
<dbReference type="InterPro" id="IPR013096">
    <property type="entry name" value="Cupin_2"/>
</dbReference>
<evidence type="ECO:0000313" key="3">
    <source>
        <dbReference type="Proteomes" id="UP001302676"/>
    </source>
</evidence>
<accession>A0AAN6V1U5</accession>
<dbReference type="SUPFAM" id="SSF51182">
    <property type="entry name" value="RmlC-like cupins"/>
    <property type="match status" value="1"/>
</dbReference>
<name>A0AAN6V1U5_9PEZI</name>
<dbReference type="EMBL" id="MU853596">
    <property type="protein sequence ID" value="KAK4142515.1"/>
    <property type="molecule type" value="Genomic_DNA"/>
</dbReference>
<feature type="domain" description="Cupin type-2" evidence="1">
    <location>
        <begin position="44"/>
        <end position="113"/>
    </location>
</feature>
<proteinExistence type="predicted"/>
<dbReference type="Proteomes" id="UP001302676">
    <property type="component" value="Unassembled WGS sequence"/>
</dbReference>
<dbReference type="RefSeq" id="XP_062635886.1">
    <property type="nucleotide sequence ID" value="XM_062784145.1"/>
</dbReference>
<dbReference type="CDD" id="cd02234">
    <property type="entry name" value="cupin_BLR7677-like"/>
    <property type="match status" value="1"/>
</dbReference>
<gene>
    <name evidence="2" type="ORF">C8A04DRAFT_38180</name>
</gene>
<dbReference type="PANTHER" id="PTHR38599">
    <property type="entry name" value="CUPIN DOMAIN PROTEIN (AFU_ORTHOLOGUE AFUA_3G13620)"/>
    <property type="match status" value="1"/>
</dbReference>
<reference evidence="2" key="1">
    <citation type="journal article" date="2023" name="Mol. Phylogenet. Evol.">
        <title>Genome-scale phylogeny and comparative genomics of the fungal order Sordariales.</title>
        <authorList>
            <person name="Hensen N."/>
            <person name="Bonometti L."/>
            <person name="Westerberg I."/>
            <person name="Brannstrom I.O."/>
            <person name="Guillou S."/>
            <person name="Cros-Aarteil S."/>
            <person name="Calhoun S."/>
            <person name="Haridas S."/>
            <person name="Kuo A."/>
            <person name="Mondo S."/>
            <person name="Pangilinan J."/>
            <person name="Riley R."/>
            <person name="LaButti K."/>
            <person name="Andreopoulos B."/>
            <person name="Lipzen A."/>
            <person name="Chen C."/>
            <person name="Yan M."/>
            <person name="Daum C."/>
            <person name="Ng V."/>
            <person name="Clum A."/>
            <person name="Steindorff A."/>
            <person name="Ohm R.A."/>
            <person name="Martin F."/>
            <person name="Silar P."/>
            <person name="Natvig D.O."/>
            <person name="Lalanne C."/>
            <person name="Gautier V."/>
            <person name="Ament-Velasquez S.L."/>
            <person name="Kruys A."/>
            <person name="Hutchinson M.I."/>
            <person name="Powell A.J."/>
            <person name="Barry K."/>
            <person name="Miller A.N."/>
            <person name="Grigoriev I.V."/>
            <person name="Debuchy R."/>
            <person name="Gladieux P."/>
            <person name="Hiltunen Thoren M."/>
            <person name="Johannesson H."/>
        </authorList>
    </citation>
    <scope>NUCLEOTIDE SEQUENCE</scope>
    <source>
        <strain evidence="2">CBS 141.50</strain>
    </source>
</reference>
<reference evidence="2" key="2">
    <citation type="submission" date="2023-05" db="EMBL/GenBank/DDBJ databases">
        <authorList>
            <consortium name="Lawrence Berkeley National Laboratory"/>
            <person name="Steindorff A."/>
            <person name="Hensen N."/>
            <person name="Bonometti L."/>
            <person name="Westerberg I."/>
            <person name="Brannstrom I.O."/>
            <person name="Guillou S."/>
            <person name="Cros-Aarteil S."/>
            <person name="Calhoun S."/>
            <person name="Haridas S."/>
            <person name="Kuo A."/>
            <person name="Mondo S."/>
            <person name="Pangilinan J."/>
            <person name="Riley R."/>
            <person name="Labutti K."/>
            <person name="Andreopoulos B."/>
            <person name="Lipzen A."/>
            <person name="Chen C."/>
            <person name="Yanf M."/>
            <person name="Daum C."/>
            <person name="Ng V."/>
            <person name="Clum A."/>
            <person name="Ohm R."/>
            <person name="Martin F."/>
            <person name="Silar P."/>
            <person name="Natvig D."/>
            <person name="Lalanne C."/>
            <person name="Gautier V."/>
            <person name="Ament-Velasquez S.L."/>
            <person name="Kruys A."/>
            <person name="Hutchinson M.I."/>
            <person name="Powell A.J."/>
            <person name="Barry K."/>
            <person name="Miller A.N."/>
            <person name="Grigoriev I.V."/>
            <person name="Debuchy R."/>
            <person name="Gladieux P."/>
            <person name="Thoren M.H."/>
            <person name="Johannesson H."/>
        </authorList>
    </citation>
    <scope>NUCLEOTIDE SEQUENCE</scope>
    <source>
        <strain evidence="2">CBS 141.50</strain>
    </source>
</reference>
<dbReference type="InterPro" id="IPR011051">
    <property type="entry name" value="RmlC_Cupin_sf"/>
</dbReference>
<sequence length="138" mass="14924">MSTPEEIQAAKAKYAGRPREEIAILYDYELANAPGKSIVGLDLRYAPGGWSPPHRHAGAQAVAYVLEGEFLSGMNGNPPKVYKPGEKFVELPGCHHTVSDNASMTEPMRAIVVLIVDTAVLKGEKGYAALTEIDEGWE</sequence>
<organism evidence="2 3">
    <name type="scientific">Dichotomopilus funicola</name>
    <dbReference type="NCBI Taxonomy" id="1934379"/>
    <lineage>
        <taxon>Eukaryota</taxon>
        <taxon>Fungi</taxon>
        <taxon>Dikarya</taxon>
        <taxon>Ascomycota</taxon>
        <taxon>Pezizomycotina</taxon>
        <taxon>Sordariomycetes</taxon>
        <taxon>Sordariomycetidae</taxon>
        <taxon>Sordariales</taxon>
        <taxon>Chaetomiaceae</taxon>
        <taxon>Dichotomopilus</taxon>
    </lineage>
</organism>
<keyword evidence="3" id="KW-1185">Reference proteome</keyword>